<evidence type="ECO:0000259" key="2">
    <source>
        <dbReference type="Pfam" id="PF04194"/>
    </source>
</evidence>
<keyword evidence="4" id="KW-1185">Reference proteome</keyword>
<sequence>MGYDRVEESDKNNPYIDKIGGKPIWLNQNCPPPTNYSICDNCVIIDPKEFERNNNNENGFEFGFGNVTDFNWETPGFGNSNDDWGSFGNDDNSNGFGFGDNSNVFENEKENNSDKNINIEKVEEETEENKEELENLKQYWNKGRFFPDYYLDMDLDQPNNKEDDYSHEKKLIEEYEKQNKLNGNNSTDINWGEEKYEKSDNNIIIKFLENSMKLYKKNQNNTVLKGEPLFYDNDDISKKYSNSKNIPKCERCGALRTFEFQLMPNLLSILPTEKFLNKHKPYKNIRNIKDVNTISKSDLINQFDTGMEWGTILVFTCSKDCDMDELKQKEIEDDGMWREDVSYMKNYQ</sequence>
<comment type="caution">
    <text evidence="3">The sequence shown here is derived from an EMBL/GenBank/DDBJ whole genome shotgun (WGS) entry which is preliminary data.</text>
</comment>
<protein>
    <recommendedName>
        <fullName evidence="2">Programmed cell death protein 2 C-terminal domain-containing protein</fullName>
    </recommendedName>
</protein>
<name>A0A1Y1U5F8_9FUNG</name>
<organism evidence="3 4">
    <name type="scientific">Piromyces finnis</name>
    <dbReference type="NCBI Taxonomy" id="1754191"/>
    <lineage>
        <taxon>Eukaryota</taxon>
        <taxon>Fungi</taxon>
        <taxon>Fungi incertae sedis</taxon>
        <taxon>Chytridiomycota</taxon>
        <taxon>Chytridiomycota incertae sedis</taxon>
        <taxon>Neocallimastigomycetes</taxon>
        <taxon>Neocallimastigales</taxon>
        <taxon>Neocallimastigaceae</taxon>
        <taxon>Piromyces</taxon>
    </lineage>
</organism>
<feature type="domain" description="Programmed cell death protein 2 C-terminal" evidence="2">
    <location>
        <begin position="225"/>
        <end position="330"/>
    </location>
</feature>
<dbReference type="EMBL" id="MCFH01000223">
    <property type="protein sequence ID" value="ORX33263.1"/>
    <property type="molecule type" value="Genomic_DNA"/>
</dbReference>
<reference evidence="3 4" key="2">
    <citation type="submission" date="2016-08" db="EMBL/GenBank/DDBJ databases">
        <title>Pervasive Adenine N6-methylation of Active Genes in Fungi.</title>
        <authorList>
            <consortium name="DOE Joint Genome Institute"/>
            <person name="Mondo S.J."/>
            <person name="Dannebaum R.O."/>
            <person name="Kuo R.C."/>
            <person name="Labutti K."/>
            <person name="Haridas S."/>
            <person name="Kuo A."/>
            <person name="Salamov A."/>
            <person name="Ahrendt S.R."/>
            <person name="Lipzen A."/>
            <person name="Sullivan W."/>
            <person name="Andreopoulos W.B."/>
            <person name="Clum A."/>
            <person name="Lindquist E."/>
            <person name="Daum C."/>
            <person name="Ramamoorthy G.K."/>
            <person name="Gryganskyi A."/>
            <person name="Culley D."/>
            <person name="Magnuson J.K."/>
            <person name="James T.Y."/>
            <person name="O'Malley M.A."/>
            <person name="Stajich J.E."/>
            <person name="Spatafora J.W."/>
            <person name="Visel A."/>
            <person name="Grigoriev I.V."/>
        </authorList>
    </citation>
    <scope>NUCLEOTIDE SEQUENCE [LARGE SCALE GENOMIC DNA]</scope>
    <source>
        <strain evidence="4">finn</strain>
    </source>
</reference>
<feature type="coiled-coil region" evidence="1">
    <location>
        <begin position="105"/>
        <end position="139"/>
    </location>
</feature>
<dbReference type="GO" id="GO:0005737">
    <property type="term" value="C:cytoplasm"/>
    <property type="evidence" value="ECO:0007669"/>
    <property type="project" value="InterPro"/>
</dbReference>
<dbReference type="Proteomes" id="UP000193719">
    <property type="component" value="Unassembled WGS sequence"/>
</dbReference>
<evidence type="ECO:0000256" key="1">
    <source>
        <dbReference type="SAM" id="Coils"/>
    </source>
</evidence>
<proteinExistence type="predicted"/>
<evidence type="ECO:0000313" key="3">
    <source>
        <dbReference type="EMBL" id="ORX33263.1"/>
    </source>
</evidence>
<dbReference type="OrthoDB" id="443682at2759"/>
<dbReference type="PANTHER" id="PTHR46421">
    <property type="entry name" value="PROGRAMMED CELL DEATH PROTEIN 2-LIKE"/>
    <property type="match status" value="1"/>
</dbReference>
<dbReference type="AlphaFoldDB" id="A0A1Y1U5F8"/>
<dbReference type="InterPro" id="IPR007320">
    <property type="entry name" value="PDCD2_C"/>
</dbReference>
<dbReference type="PANTHER" id="PTHR46421:SF1">
    <property type="entry name" value="PROGRAMMED CELL DEATH PROTEIN 2-LIKE"/>
    <property type="match status" value="1"/>
</dbReference>
<dbReference type="Pfam" id="PF04194">
    <property type="entry name" value="PDCD2_C"/>
    <property type="match status" value="1"/>
</dbReference>
<gene>
    <name evidence="3" type="ORF">BCR36DRAFT_588630</name>
</gene>
<evidence type="ECO:0000313" key="4">
    <source>
        <dbReference type="Proteomes" id="UP000193719"/>
    </source>
</evidence>
<dbReference type="InterPro" id="IPR052815">
    <property type="entry name" value="PDCD2-like_regulator"/>
</dbReference>
<reference evidence="3 4" key="1">
    <citation type="submission" date="2016-08" db="EMBL/GenBank/DDBJ databases">
        <title>Genomes of anaerobic fungi encode conserved fungal cellulosomes for biomass hydrolysis.</title>
        <authorList>
            <consortium name="DOE Joint Genome Institute"/>
            <person name="Haitjema C.H."/>
            <person name="Gilmore S.P."/>
            <person name="Henske J.K."/>
            <person name="Solomon K.V."/>
            <person name="De Groot R."/>
            <person name="Kuo A."/>
            <person name="Mondo S.J."/>
            <person name="Salamov A.A."/>
            <person name="Labutti K."/>
            <person name="Zhao Z."/>
            <person name="Chiniquy J."/>
            <person name="Barry K."/>
            <person name="Brewer H.M."/>
            <person name="Purvine S.O."/>
            <person name="Wright A.T."/>
            <person name="Boxma B."/>
            <person name="Van Alen T."/>
            <person name="Hackstein J.H."/>
            <person name="Baker S.E."/>
            <person name="Grigoriev I.V."/>
            <person name="O'Malley M.A."/>
        </authorList>
    </citation>
    <scope>NUCLEOTIDE SEQUENCE [LARGE SCALE GENOMIC DNA]</scope>
    <source>
        <strain evidence="4">finn</strain>
    </source>
</reference>
<accession>A0A1Y1U5F8</accession>
<keyword evidence="1" id="KW-0175">Coiled coil</keyword>